<sequence length="308" mass="32174">MTRSRHPGSGPSSTRSSASHPERNTERSGSRPQHGATPRQEHAEESGRGRRGPSKGGRGPAARGVLLYGLHPVAAAWTNPERRIHRLLVTGSGRAALEPAIAEARAQGLQRPEASPVDRMELDRMLPPGAVHQGIVVDASPLSELGIEDLCNELASETSAVIVALDQVTDPHNVGAILRSAAAFGARAVVVTERHAPETTGVLAKSASGALEAVPLVRVTNLARALTDLQENGFWSVGLAESGPSTLAKLDLTGKTVLVMGAEGSGLRRLTMERCDAIARLPTGGPVGSLNVSNAAAVALYEVARLRE</sequence>
<dbReference type="SMART" id="SM00967">
    <property type="entry name" value="SpoU_sub_bind"/>
    <property type="match status" value="1"/>
</dbReference>
<feature type="compositionally biased region" description="Basic and acidic residues" evidence="4">
    <location>
        <begin position="20"/>
        <end position="29"/>
    </location>
</feature>
<reference evidence="6 7" key="1">
    <citation type="submission" date="2019-08" db="EMBL/GenBank/DDBJ databases">
        <authorList>
            <person name="Grouzdev D."/>
            <person name="Tikhonova E."/>
            <person name="Kravchenko I."/>
        </authorList>
    </citation>
    <scope>NUCLEOTIDE SEQUENCE [LARGE SCALE GENOMIC DNA]</scope>
    <source>
        <strain evidence="6 7">59b</strain>
    </source>
</reference>
<dbReference type="InterPro" id="IPR013123">
    <property type="entry name" value="SpoU_subst-bd"/>
</dbReference>
<dbReference type="SUPFAM" id="SSF55315">
    <property type="entry name" value="L30e-like"/>
    <property type="match status" value="1"/>
</dbReference>
<dbReference type="EMBL" id="VTTN01000020">
    <property type="protein sequence ID" value="KAA0591691.1"/>
    <property type="molecule type" value="Genomic_DNA"/>
</dbReference>
<dbReference type="Pfam" id="PF00588">
    <property type="entry name" value="SpoU_methylase"/>
    <property type="match status" value="1"/>
</dbReference>
<dbReference type="InterPro" id="IPR004441">
    <property type="entry name" value="rRNA_MeTrfase_TrmH"/>
</dbReference>
<evidence type="ECO:0000256" key="4">
    <source>
        <dbReference type="SAM" id="MobiDB-lite"/>
    </source>
</evidence>
<comment type="caution">
    <text evidence="6">The sequence shown here is derived from an EMBL/GenBank/DDBJ whole genome shotgun (WGS) entry which is preliminary data.</text>
</comment>
<dbReference type="Gene3D" id="3.30.1330.30">
    <property type="match status" value="1"/>
</dbReference>
<dbReference type="FunFam" id="3.40.1280.10:FF:000008">
    <property type="entry name" value="Group 3 RNA methyltransferase TrmH"/>
    <property type="match status" value="1"/>
</dbReference>
<evidence type="ECO:0000313" key="7">
    <source>
        <dbReference type="Proteomes" id="UP000324927"/>
    </source>
</evidence>
<organism evidence="6 7">
    <name type="scientific">Azospirillum lipoferum</name>
    <dbReference type="NCBI Taxonomy" id="193"/>
    <lineage>
        <taxon>Bacteria</taxon>
        <taxon>Pseudomonadati</taxon>
        <taxon>Pseudomonadota</taxon>
        <taxon>Alphaproteobacteria</taxon>
        <taxon>Rhodospirillales</taxon>
        <taxon>Azospirillaceae</taxon>
        <taxon>Azospirillum</taxon>
    </lineage>
</organism>
<dbReference type="Pfam" id="PF08032">
    <property type="entry name" value="SpoU_sub_bind"/>
    <property type="match status" value="1"/>
</dbReference>
<evidence type="ECO:0000256" key="3">
    <source>
        <dbReference type="ARBA" id="ARBA00022679"/>
    </source>
</evidence>
<feature type="domain" description="RNA 2-O ribose methyltransferase substrate binding" evidence="5">
    <location>
        <begin position="66"/>
        <end position="145"/>
    </location>
</feature>
<evidence type="ECO:0000256" key="2">
    <source>
        <dbReference type="ARBA" id="ARBA00022603"/>
    </source>
</evidence>
<feature type="compositionally biased region" description="Basic and acidic residues" evidence="4">
    <location>
        <begin position="39"/>
        <end position="48"/>
    </location>
</feature>
<comment type="similarity">
    <text evidence="1">Belongs to the class IV-like SAM-binding methyltransferase superfamily. RNA methyltransferase TrmH family.</text>
</comment>
<dbReference type="PANTHER" id="PTHR46429">
    <property type="entry name" value="23S RRNA (GUANOSINE-2'-O-)-METHYLTRANSFERASE RLMB"/>
    <property type="match status" value="1"/>
</dbReference>
<keyword evidence="3 6" id="KW-0808">Transferase</keyword>
<evidence type="ECO:0000256" key="1">
    <source>
        <dbReference type="ARBA" id="ARBA00007228"/>
    </source>
</evidence>
<protein>
    <submittedName>
        <fullName evidence="6">23S rRNA (Guanosine(2251)-2'-O)-methyltransferase RlmB</fullName>
    </submittedName>
</protein>
<name>A0A5A9GBG2_AZOLI</name>
<dbReference type="CDD" id="cd18103">
    <property type="entry name" value="SpoU-like_RlmB"/>
    <property type="match status" value="1"/>
</dbReference>
<dbReference type="AlphaFoldDB" id="A0A5A9GBG2"/>
<gene>
    <name evidence="6" type="primary">rlmB</name>
    <name evidence="6" type="ORF">FZ942_30380</name>
</gene>
<dbReference type="GO" id="GO:0005829">
    <property type="term" value="C:cytosol"/>
    <property type="evidence" value="ECO:0007669"/>
    <property type="project" value="TreeGrafter"/>
</dbReference>
<dbReference type="PANTHER" id="PTHR46429:SF1">
    <property type="entry name" value="23S RRNA (GUANOSINE-2'-O-)-METHYLTRANSFERASE RLMB"/>
    <property type="match status" value="1"/>
</dbReference>
<evidence type="ECO:0000259" key="5">
    <source>
        <dbReference type="SMART" id="SM00967"/>
    </source>
</evidence>
<dbReference type="GO" id="GO:0006396">
    <property type="term" value="P:RNA processing"/>
    <property type="evidence" value="ECO:0007669"/>
    <property type="project" value="InterPro"/>
</dbReference>
<dbReference type="GO" id="GO:0003723">
    <property type="term" value="F:RNA binding"/>
    <property type="evidence" value="ECO:0007669"/>
    <property type="project" value="InterPro"/>
</dbReference>
<dbReference type="InterPro" id="IPR029026">
    <property type="entry name" value="tRNA_m1G_MTases_N"/>
</dbReference>
<dbReference type="InterPro" id="IPR001537">
    <property type="entry name" value="SpoU_MeTrfase"/>
</dbReference>
<dbReference type="GO" id="GO:0008173">
    <property type="term" value="F:RNA methyltransferase activity"/>
    <property type="evidence" value="ECO:0007669"/>
    <property type="project" value="InterPro"/>
</dbReference>
<feature type="compositionally biased region" description="Low complexity" evidence="4">
    <location>
        <begin position="7"/>
        <end position="19"/>
    </location>
</feature>
<accession>A0A5A9GBG2</accession>
<dbReference type="Gene3D" id="3.40.1280.10">
    <property type="match status" value="1"/>
</dbReference>
<dbReference type="InterPro" id="IPR029028">
    <property type="entry name" value="Alpha/beta_knot_MTases"/>
</dbReference>
<dbReference type="NCBIfam" id="TIGR00186">
    <property type="entry name" value="rRNA_methyl_3"/>
    <property type="match status" value="1"/>
</dbReference>
<proteinExistence type="inferred from homology"/>
<dbReference type="Proteomes" id="UP000324927">
    <property type="component" value="Unassembled WGS sequence"/>
</dbReference>
<dbReference type="InterPro" id="IPR029064">
    <property type="entry name" value="Ribosomal_eL30-like_sf"/>
</dbReference>
<dbReference type="GO" id="GO:0032259">
    <property type="term" value="P:methylation"/>
    <property type="evidence" value="ECO:0007669"/>
    <property type="project" value="UniProtKB-KW"/>
</dbReference>
<keyword evidence="7" id="KW-1185">Reference proteome</keyword>
<evidence type="ECO:0000313" key="6">
    <source>
        <dbReference type="EMBL" id="KAA0591691.1"/>
    </source>
</evidence>
<dbReference type="SUPFAM" id="SSF75217">
    <property type="entry name" value="alpha/beta knot"/>
    <property type="match status" value="1"/>
</dbReference>
<dbReference type="OrthoDB" id="9785673at2"/>
<keyword evidence="2 6" id="KW-0489">Methyltransferase</keyword>
<feature type="region of interest" description="Disordered" evidence="4">
    <location>
        <begin position="1"/>
        <end position="62"/>
    </location>
</feature>